<accession>A0A430HIK6</accession>
<dbReference type="EMBL" id="RXLQ01000010">
    <property type="protein sequence ID" value="RSZ57348.1"/>
    <property type="molecule type" value="Genomic_DNA"/>
</dbReference>
<dbReference type="PANTHER" id="PTHR38340">
    <property type="entry name" value="S-LAYER PROTEIN"/>
    <property type="match status" value="1"/>
</dbReference>
<dbReference type="OrthoDB" id="8549906at2"/>
<dbReference type="InterPro" id="IPR001343">
    <property type="entry name" value="Hemolysn_Ca-bd"/>
</dbReference>
<keyword evidence="5" id="KW-1185">Reference proteome</keyword>
<dbReference type="RefSeq" id="WP_126075692.1">
    <property type="nucleotide sequence ID" value="NZ_CP051166.1"/>
</dbReference>
<evidence type="ECO:0000256" key="3">
    <source>
        <dbReference type="SAM" id="MobiDB-lite"/>
    </source>
</evidence>
<dbReference type="PRINTS" id="PR00313">
    <property type="entry name" value="CABNDNGRPT"/>
</dbReference>
<dbReference type="InterPro" id="IPR050557">
    <property type="entry name" value="RTX_toxin/Mannuronan_C5-epim"/>
</dbReference>
<protein>
    <submittedName>
        <fullName evidence="4">Calcium-binding protein</fullName>
    </submittedName>
</protein>
<dbReference type="Gene3D" id="2.160.20.160">
    <property type="match status" value="1"/>
</dbReference>
<name>A0A430HIK6_9BURK</name>
<feature type="region of interest" description="Disordered" evidence="3">
    <location>
        <begin position="394"/>
        <end position="442"/>
    </location>
</feature>
<gene>
    <name evidence="4" type="ORF">EJB06_19515</name>
</gene>
<evidence type="ECO:0000313" key="4">
    <source>
        <dbReference type="EMBL" id="RSZ57348.1"/>
    </source>
</evidence>
<dbReference type="PANTHER" id="PTHR38340:SF1">
    <property type="entry name" value="S-LAYER PROTEIN"/>
    <property type="match status" value="1"/>
</dbReference>
<evidence type="ECO:0000256" key="2">
    <source>
        <dbReference type="ARBA" id="ARBA00022525"/>
    </source>
</evidence>
<sequence>MPTLLKLYEAGEALPRPANFLVAGLNLTGTENNDILRGGALDDRLFGLGGADLIFGSGGNDYIDGGDENGSGDRLYGGDGADSVYGGAGDDTLSGDAGNDLVDGEAGTDQIDGGAGDDVLRGGDGGDYLRDDIGSNILAGGAGNDNLIAIGAGADRLEGGADNDVLDGGNGNDSLYGGAGNDYLSVSAPMDGALASSVLVSGGDGADRMVFHAAPAAMTVHASGGAGSDIFSLSHGEHAEQLFIDDFTAGPDGDQLGLSQLFQAYETNPFGAPGFARLLQQGKDTLVQVDDDGAAGTASGFRTVATLSGVRAQDVLPNNFSEGYNQDGSQRGMTIQAGPGDDQLRGGVLDDTIDGGAGNDQVWANAGNDVVRGGDGNDDLNGYSGNDLLDGGAGGDYLNGQDGDDTLNGGSGDDMLAGHAGDDVLNGGDGDDELFGDSGNDVLNGGNGNDRMSVYYGHYVLDGGAGDDTMVGAVIDGLLNGGTGNDLIKVQTDGEVGAFGGSGNDRIEINANDHVAQGRVVANGGEGDDAIILTRATQNSNLVTAIGGGGSDRFGVLGSMGTSLFSVRDFAVGAGGDRIDVSALLTGAVPQGDPFAGGVLRYLQSGNDTLVQFDADGAAGPDAAFVTMMKLQGVLATTLTPENLITVAQAAVVGVAPAEWATG</sequence>
<dbReference type="InterPro" id="IPR018511">
    <property type="entry name" value="Hemolysin-typ_Ca-bd_CS"/>
</dbReference>
<comment type="subcellular location">
    <subcellularLocation>
        <location evidence="1">Secreted</location>
    </subcellularLocation>
</comment>
<proteinExistence type="predicted"/>
<keyword evidence="2" id="KW-0964">Secreted</keyword>
<feature type="region of interest" description="Disordered" evidence="3">
    <location>
        <begin position="94"/>
        <end position="118"/>
    </location>
</feature>
<dbReference type="SUPFAM" id="SSF51120">
    <property type="entry name" value="beta-Roll"/>
    <property type="match status" value="2"/>
</dbReference>
<dbReference type="NCBIfam" id="TIGR03661">
    <property type="entry name" value="T1SS_VCA0849"/>
    <property type="match status" value="2"/>
</dbReference>
<reference evidence="4 5" key="1">
    <citation type="submission" date="2018-12" db="EMBL/GenBank/DDBJ databases">
        <authorList>
            <person name="Yang E."/>
        </authorList>
    </citation>
    <scope>NUCLEOTIDE SEQUENCE [LARGE SCALE GENOMIC DNA]</scope>
    <source>
        <strain evidence="4 5">SOD</strain>
    </source>
</reference>
<dbReference type="GO" id="GO:0005576">
    <property type="term" value="C:extracellular region"/>
    <property type="evidence" value="ECO:0007669"/>
    <property type="project" value="UniProtKB-SubCell"/>
</dbReference>
<dbReference type="InterPro" id="IPR019960">
    <property type="entry name" value="T1SS_VCA0849"/>
</dbReference>
<dbReference type="Proteomes" id="UP000278085">
    <property type="component" value="Unassembled WGS sequence"/>
</dbReference>
<dbReference type="Pfam" id="PF00353">
    <property type="entry name" value="HemolysinCabind"/>
    <property type="match status" value="8"/>
</dbReference>
<comment type="caution">
    <text evidence="4">The sequence shown here is derived from an EMBL/GenBank/DDBJ whole genome shotgun (WGS) entry which is preliminary data.</text>
</comment>
<feature type="region of interest" description="Disordered" evidence="3">
    <location>
        <begin position="321"/>
        <end position="352"/>
    </location>
</feature>
<organism evidence="4 5">
    <name type="scientific">Massilia atriviolacea</name>
    <dbReference type="NCBI Taxonomy" id="2495579"/>
    <lineage>
        <taxon>Bacteria</taxon>
        <taxon>Pseudomonadati</taxon>
        <taxon>Pseudomonadota</taxon>
        <taxon>Betaproteobacteria</taxon>
        <taxon>Burkholderiales</taxon>
        <taxon>Oxalobacteraceae</taxon>
        <taxon>Telluria group</taxon>
        <taxon>Massilia</taxon>
    </lineage>
</organism>
<dbReference type="AlphaFoldDB" id="A0A430HIK6"/>
<dbReference type="Gene3D" id="2.150.10.10">
    <property type="entry name" value="Serralysin-like metalloprotease, C-terminal"/>
    <property type="match status" value="5"/>
</dbReference>
<dbReference type="PROSITE" id="PS00330">
    <property type="entry name" value="HEMOLYSIN_CALCIUM"/>
    <property type="match status" value="5"/>
</dbReference>
<evidence type="ECO:0000256" key="1">
    <source>
        <dbReference type="ARBA" id="ARBA00004613"/>
    </source>
</evidence>
<dbReference type="InterPro" id="IPR011049">
    <property type="entry name" value="Serralysin-like_metalloprot_C"/>
</dbReference>
<dbReference type="GO" id="GO:0005509">
    <property type="term" value="F:calcium ion binding"/>
    <property type="evidence" value="ECO:0007669"/>
    <property type="project" value="InterPro"/>
</dbReference>
<feature type="compositionally biased region" description="Polar residues" evidence="3">
    <location>
        <begin position="321"/>
        <end position="333"/>
    </location>
</feature>
<evidence type="ECO:0000313" key="5">
    <source>
        <dbReference type="Proteomes" id="UP000278085"/>
    </source>
</evidence>